<dbReference type="Proteomes" id="UP000315252">
    <property type="component" value="Unassembled WGS sequence"/>
</dbReference>
<gene>
    <name evidence="1" type="ORF">FKG95_24880</name>
</gene>
<evidence type="ECO:0000313" key="1">
    <source>
        <dbReference type="EMBL" id="TQV73258.1"/>
    </source>
</evidence>
<dbReference type="AlphaFoldDB" id="A0A545T7U2"/>
<dbReference type="OrthoDB" id="7353449at2"/>
<name>A0A545T7U2_9PROT</name>
<accession>A0A545T7U2</accession>
<sequence>MLTLPEYALDKRVFGPVPPEEAQFISPLVSDALSHWHSLKGGRPYPLRRDFLPENATRFWRYLALMDVLNDDYRIRFFGSKLVETYGELTGRKISELDPAIRDRNRLIFDACRDSQRPAYAYWPMSAARDKPFLDVEGLCLPFSKDGTSLDLIAGLNVSSSRRTLR</sequence>
<reference evidence="1 2" key="1">
    <citation type="submission" date="2019-06" db="EMBL/GenBank/DDBJ databases">
        <title>Whole genome sequence for Rhodospirillaceae sp. R148.</title>
        <authorList>
            <person name="Wang G."/>
        </authorList>
    </citation>
    <scope>NUCLEOTIDE SEQUENCE [LARGE SCALE GENOMIC DNA]</scope>
    <source>
        <strain evidence="1 2">R148</strain>
    </source>
</reference>
<comment type="caution">
    <text evidence="1">The sequence shown here is derived from an EMBL/GenBank/DDBJ whole genome shotgun (WGS) entry which is preliminary data.</text>
</comment>
<dbReference type="RefSeq" id="WP_142899158.1">
    <property type="nucleotide sequence ID" value="NZ_ML660062.1"/>
</dbReference>
<dbReference type="InterPro" id="IPR009922">
    <property type="entry name" value="DUF1457"/>
</dbReference>
<protein>
    <submittedName>
        <fullName evidence="1">PAS domain-containing protein</fullName>
    </submittedName>
</protein>
<proteinExistence type="predicted"/>
<organism evidence="1 2">
    <name type="scientific">Denitrobaculum tricleocarpae</name>
    <dbReference type="NCBI Taxonomy" id="2591009"/>
    <lineage>
        <taxon>Bacteria</taxon>
        <taxon>Pseudomonadati</taxon>
        <taxon>Pseudomonadota</taxon>
        <taxon>Alphaproteobacteria</taxon>
        <taxon>Rhodospirillales</taxon>
        <taxon>Rhodospirillaceae</taxon>
        <taxon>Denitrobaculum</taxon>
    </lineage>
</organism>
<keyword evidence="2" id="KW-1185">Reference proteome</keyword>
<dbReference type="EMBL" id="VHSH01000011">
    <property type="protein sequence ID" value="TQV73258.1"/>
    <property type="molecule type" value="Genomic_DNA"/>
</dbReference>
<evidence type="ECO:0000313" key="2">
    <source>
        <dbReference type="Proteomes" id="UP000315252"/>
    </source>
</evidence>
<dbReference type="Pfam" id="PF07310">
    <property type="entry name" value="PAS_5"/>
    <property type="match status" value="1"/>
</dbReference>